<protein>
    <submittedName>
        <fullName evidence="2">Uncharacterized protein</fullName>
    </submittedName>
</protein>
<comment type="caution">
    <text evidence="2">The sequence shown here is derived from an EMBL/GenBank/DDBJ whole genome shotgun (WGS) entry which is preliminary data.</text>
</comment>
<accession>A0A0V1HG90</accession>
<dbReference type="AlphaFoldDB" id="A0A0V1HG90"/>
<feature type="compositionally biased region" description="Basic and acidic residues" evidence="1">
    <location>
        <begin position="12"/>
        <end position="23"/>
    </location>
</feature>
<name>A0A0V1HG90_9BILA</name>
<dbReference type="EMBL" id="JYDP01000075">
    <property type="protein sequence ID" value="KRZ09263.1"/>
    <property type="molecule type" value="Genomic_DNA"/>
</dbReference>
<gene>
    <name evidence="2" type="ORF">T11_682</name>
</gene>
<dbReference type="Proteomes" id="UP000055024">
    <property type="component" value="Unassembled WGS sequence"/>
</dbReference>
<organism evidence="2 3">
    <name type="scientific">Trichinella zimbabwensis</name>
    <dbReference type="NCBI Taxonomy" id="268475"/>
    <lineage>
        <taxon>Eukaryota</taxon>
        <taxon>Metazoa</taxon>
        <taxon>Ecdysozoa</taxon>
        <taxon>Nematoda</taxon>
        <taxon>Enoplea</taxon>
        <taxon>Dorylaimia</taxon>
        <taxon>Trichinellida</taxon>
        <taxon>Trichinellidae</taxon>
        <taxon>Trichinella</taxon>
    </lineage>
</organism>
<feature type="region of interest" description="Disordered" evidence="1">
    <location>
        <begin position="1"/>
        <end position="23"/>
    </location>
</feature>
<sequence>MPVPTTSGCCEKPARNSDSQRVRNLVDSDVTANQLRVMVADSDYQARAKNYHGTPQERNKAEQPKPRNAWWLRPKTHQFPA</sequence>
<feature type="compositionally biased region" description="Basic and acidic residues" evidence="1">
    <location>
        <begin position="55"/>
        <end position="65"/>
    </location>
</feature>
<reference evidence="2 3" key="1">
    <citation type="submission" date="2015-01" db="EMBL/GenBank/DDBJ databases">
        <title>Evolution of Trichinella species and genotypes.</title>
        <authorList>
            <person name="Korhonen P.K."/>
            <person name="Edoardo P."/>
            <person name="Giuseppe L.R."/>
            <person name="Gasser R.B."/>
        </authorList>
    </citation>
    <scope>NUCLEOTIDE SEQUENCE [LARGE SCALE GENOMIC DNA]</scope>
    <source>
        <strain evidence="2">ISS1029</strain>
    </source>
</reference>
<evidence type="ECO:0000313" key="3">
    <source>
        <dbReference type="Proteomes" id="UP000055024"/>
    </source>
</evidence>
<evidence type="ECO:0000256" key="1">
    <source>
        <dbReference type="SAM" id="MobiDB-lite"/>
    </source>
</evidence>
<keyword evidence="3" id="KW-1185">Reference proteome</keyword>
<feature type="region of interest" description="Disordered" evidence="1">
    <location>
        <begin position="46"/>
        <end position="81"/>
    </location>
</feature>
<proteinExistence type="predicted"/>
<evidence type="ECO:0000313" key="2">
    <source>
        <dbReference type="EMBL" id="KRZ09263.1"/>
    </source>
</evidence>